<dbReference type="EMBL" id="MPZM01000003">
    <property type="protein sequence ID" value="PPL18071.1"/>
    <property type="molecule type" value="Genomic_DNA"/>
</dbReference>
<dbReference type="Gene3D" id="2.60.40.380">
    <property type="entry name" value="Purple acid phosphatase-like, N-terminal"/>
    <property type="match status" value="1"/>
</dbReference>
<organism evidence="3 4">
    <name type="scientific">Oceanisphaera arctica</name>
    <dbReference type="NCBI Taxonomy" id="641510"/>
    <lineage>
        <taxon>Bacteria</taxon>
        <taxon>Pseudomonadati</taxon>
        <taxon>Pseudomonadota</taxon>
        <taxon>Gammaproteobacteria</taxon>
        <taxon>Aeromonadales</taxon>
        <taxon>Aeromonadaceae</taxon>
        <taxon>Oceanisphaera</taxon>
    </lineage>
</organism>
<evidence type="ECO:0000313" key="3">
    <source>
        <dbReference type="EMBL" id="PPL18071.1"/>
    </source>
</evidence>
<dbReference type="InterPro" id="IPR038607">
    <property type="entry name" value="PhoD-like_sf"/>
</dbReference>
<accession>A0A2P5TQT3</accession>
<dbReference type="InterPro" id="IPR032093">
    <property type="entry name" value="PhoD_N"/>
</dbReference>
<dbReference type="Proteomes" id="UP000242231">
    <property type="component" value="Unassembled WGS sequence"/>
</dbReference>
<gene>
    <name evidence="3" type="ORF">UN63_02610</name>
</gene>
<dbReference type="InterPro" id="IPR029052">
    <property type="entry name" value="Metallo-depent_PP-like"/>
</dbReference>
<dbReference type="PANTHER" id="PTHR43606:SF1">
    <property type="entry name" value="PHOD-LIKE PHOSPHATASE METALLOPHOSPHATASE DOMAIN-CONTAINING PROTEIN"/>
    <property type="match status" value="1"/>
</dbReference>
<protein>
    <submittedName>
        <fullName evidence="3">Alkaline phosphatase</fullName>
    </submittedName>
</protein>
<dbReference type="InterPro" id="IPR006311">
    <property type="entry name" value="TAT_signal"/>
</dbReference>
<dbReference type="AlphaFoldDB" id="A0A2P5TQT3"/>
<dbReference type="Pfam" id="PF16655">
    <property type="entry name" value="PhoD_N"/>
    <property type="match status" value="1"/>
</dbReference>
<dbReference type="Pfam" id="PF09423">
    <property type="entry name" value="PhoD"/>
    <property type="match status" value="1"/>
</dbReference>
<proteinExistence type="predicted"/>
<sequence length="527" mass="58443">MFIFGFYSGSFVIEAENDMKRRDFLQGMAVLGGGLLLSKTPAMAASGRPQQKSGIQVGDVLANSAIVWGRSDRPARMWVEWDTDNRFAKPRRVRGPWALSPSDFTSRVELTGLPAGRRIHVRVGYSDAGNGELSEWVSGSFMTAPIAVGPVRFLWSGDTAGQGFGINPEVGGMKIYRTMAEQEPDFFVHSGDTIYADGPIPERIEVEEGKVWKNLVTPEVSKVAETLNEFRGRYRYNLMDENVRLFNSRVAQIWQWDDHEVVNNYSASKDLTGDARYQVKSTTLLQARATRAFFDYAPIRRSGPEGSEQVYRSLPFGPLLDRFVLDMRSYRGPNTENLQTEPGTDTAILGTTQVDWLLAQLKASTATWKAVFCDMPLGLQVADGDTKWEAVANGDHGPAKGRELEIARLLKGIKDAGIKNLVWFTADVHYTAAHYYDPDKASFNDFAPFWEFVSGPLNAGSFGPGKPDDTFGLQVVYEKSPATQNLSPLAGLQFFGQVDIDAQSRAMTVTLKDLNNETLFTKVLQPA</sequence>
<reference evidence="4" key="1">
    <citation type="submission" date="2016-11" db="EMBL/GenBank/DDBJ databases">
        <authorList>
            <person name="Sisinthy S."/>
            <person name="Ara S."/>
            <person name="Gundlapally S.R."/>
        </authorList>
    </citation>
    <scope>NUCLEOTIDE SEQUENCE [LARGE SCALE GENOMIC DNA]</scope>
    <source>
        <strain evidence="4">V1-41</strain>
    </source>
</reference>
<keyword evidence="4" id="KW-1185">Reference proteome</keyword>
<dbReference type="CDD" id="cd07389">
    <property type="entry name" value="MPP_PhoD"/>
    <property type="match status" value="1"/>
</dbReference>
<dbReference type="Gene3D" id="3.60.21.70">
    <property type="entry name" value="PhoD-like phosphatase"/>
    <property type="match status" value="1"/>
</dbReference>
<feature type="domain" description="PhoD-like phosphatase metallophosphatase" evidence="1">
    <location>
        <begin position="159"/>
        <end position="510"/>
    </location>
</feature>
<dbReference type="PANTHER" id="PTHR43606">
    <property type="entry name" value="PHOSPHATASE, PUTATIVE (AFU_ORTHOLOGUE AFUA_6G08710)-RELATED"/>
    <property type="match status" value="1"/>
</dbReference>
<dbReference type="PROSITE" id="PS51318">
    <property type="entry name" value="TAT"/>
    <property type="match status" value="1"/>
</dbReference>
<dbReference type="InterPro" id="IPR018946">
    <property type="entry name" value="PhoD-like_MPP"/>
</dbReference>
<dbReference type="InterPro" id="IPR052900">
    <property type="entry name" value="Phospholipid_Metab_Enz"/>
</dbReference>
<evidence type="ECO:0000259" key="1">
    <source>
        <dbReference type="Pfam" id="PF09423"/>
    </source>
</evidence>
<feature type="domain" description="Phospholipase D N-terminal" evidence="2">
    <location>
        <begin position="54"/>
        <end position="129"/>
    </location>
</feature>
<comment type="caution">
    <text evidence="3">The sequence shown here is derived from an EMBL/GenBank/DDBJ whole genome shotgun (WGS) entry which is preliminary data.</text>
</comment>
<evidence type="ECO:0000259" key="2">
    <source>
        <dbReference type="Pfam" id="PF16655"/>
    </source>
</evidence>
<dbReference type="SUPFAM" id="SSF56300">
    <property type="entry name" value="Metallo-dependent phosphatases"/>
    <property type="match status" value="1"/>
</dbReference>
<name>A0A2P5TQT3_9GAMM</name>
<evidence type="ECO:0000313" key="4">
    <source>
        <dbReference type="Proteomes" id="UP000242231"/>
    </source>
</evidence>